<dbReference type="InterPro" id="IPR042204">
    <property type="entry name" value="2Fe-2S-bd_N"/>
</dbReference>
<dbReference type="GO" id="GO:0051536">
    <property type="term" value="F:iron-sulfur cluster binding"/>
    <property type="evidence" value="ECO:0007669"/>
    <property type="project" value="InterPro"/>
</dbReference>
<dbReference type="InterPro" id="IPR051691">
    <property type="entry name" value="Metab_Enz_Cyan_OpOx_G3PDH"/>
</dbReference>
<evidence type="ECO:0000256" key="1">
    <source>
        <dbReference type="ARBA" id="ARBA00023002"/>
    </source>
</evidence>
<keyword evidence="1" id="KW-0560">Oxidoreductase</keyword>
<dbReference type="CDD" id="cd19946">
    <property type="entry name" value="GlpA-like_Fer2_BFD-like"/>
    <property type="match status" value="1"/>
</dbReference>
<organism evidence="4 5">
    <name type="scientific">Falsiroseomonas bella</name>
    <dbReference type="NCBI Taxonomy" id="2184016"/>
    <lineage>
        <taxon>Bacteria</taxon>
        <taxon>Pseudomonadati</taxon>
        <taxon>Pseudomonadota</taxon>
        <taxon>Alphaproteobacteria</taxon>
        <taxon>Acetobacterales</taxon>
        <taxon>Roseomonadaceae</taxon>
        <taxon>Falsiroseomonas</taxon>
    </lineage>
</organism>
<sequence>MPTSRATRLPMPPDMHLTWHDADGVARAVAFRAGQSVAAALTSAGIREMRATRRGLDGEGRGLFCGMGVCQDCLVELDGTPNTRACMAKATPGLVVRHQPFPGVARLPAGPVPIPDDTPPPAPEAVDLLVLGGGAAGLSAAIAARRCGLDVLVVEERAALGGQYYKQPSPGLDAPPLDAQHAQGAALAAQAESSGARILRGAELWGAFEPDRIAVFDGARTRLLAPRALIVASGAYERPHVVPGWTLPGVMTTGAAQTLWRSHRVLPGRRVLVAGNGPLNMQVACELAEGGATLVAVAEAAPGPATRLKDAIAMAVADPALATKGARYLAMLARRHVPLRHGTVLTRIARSPDGALRVTLRGAWGEGVHETDAVLLGYGFLPSQETLRALGAECVFDAARGQFVPRRDDAMMTSVPGLYAIGDCAGLGGAPAAREEGVIAALAAAERLGRTVPAAIAAEGDAARRRLARHRRFQAALWRLFAAPRTGLALADPGTVVCRCEEVTKGEIDAALADGAPPLGEVKRRTRCGMGRCQGRYCAPLLAEHLAETQGRPLDDRALFAPRAPVKPIAIADIVALAETP</sequence>
<evidence type="ECO:0000313" key="5">
    <source>
        <dbReference type="Proteomes" id="UP000245765"/>
    </source>
</evidence>
<dbReference type="Gene3D" id="3.10.20.440">
    <property type="entry name" value="2Fe-2S iron-sulphur cluster binding domain, sarcosine oxidase, alpha subunit, N-terminal domain"/>
    <property type="match status" value="1"/>
</dbReference>
<accession>A0A317FE11</accession>
<dbReference type="InterPro" id="IPR036188">
    <property type="entry name" value="FAD/NAD-bd_sf"/>
</dbReference>
<evidence type="ECO:0000313" key="4">
    <source>
        <dbReference type="EMBL" id="PWS37324.1"/>
    </source>
</evidence>
<dbReference type="PANTHER" id="PTHR42949:SF3">
    <property type="entry name" value="ANAEROBIC GLYCEROL-3-PHOSPHATE DEHYDROGENASE SUBUNIT B"/>
    <property type="match status" value="1"/>
</dbReference>
<feature type="domain" description="FAD/NAD(P)-binding" evidence="3">
    <location>
        <begin position="127"/>
        <end position="437"/>
    </location>
</feature>
<feature type="domain" description="BFD-like [2Fe-2S]-binding" evidence="2">
    <location>
        <begin position="496"/>
        <end position="548"/>
    </location>
</feature>
<dbReference type="InterPro" id="IPR023753">
    <property type="entry name" value="FAD/NAD-binding_dom"/>
</dbReference>
<dbReference type="Pfam" id="PF13510">
    <property type="entry name" value="Fer2_4"/>
    <property type="match status" value="1"/>
</dbReference>
<dbReference type="PRINTS" id="PR00469">
    <property type="entry name" value="PNDRDTASEII"/>
</dbReference>
<dbReference type="Gene3D" id="1.10.10.1100">
    <property type="entry name" value="BFD-like [2Fe-2S]-binding domain"/>
    <property type="match status" value="1"/>
</dbReference>
<keyword evidence="5" id="KW-1185">Reference proteome</keyword>
<evidence type="ECO:0000259" key="2">
    <source>
        <dbReference type="Pfam" id="PF04324"/>
    </source>
</evidence>
<dbReference type="InterPro" id="IPR041854">
    <property type="entry name" value="BFD-like_2Fe2S-bd_dom_sf"/>
</dbReference>
<dbReference type="Proteomes" id="UP000245765">
    <property type="component" value="Unassembled WGS sequence"/>
</dbReference>
<dbReference type="EMBL" id="QGNA01000002">
    <property type="protein sequence ID" value="PWS37324.1"/>
    <property type="molecule type" value="Genomic_DNA"/>
</dbReference>
<dbReference type="SUPFAM" id="SSF51905">
    <property type="entry name" value="FAD/NAD(P)-binding domain"/>
    <property type="match status" value="1"/>
</dbReference>
<dbReference type="PANTHER" id="PTHR42949">
    <property type="entry name" value="ANAEROBIC GLYCEROL-3-PHOSPHATE DEHYDROGENASE SUBUNIT B"/>
    <property type="match status" value="1"/>
</dbReference>
<dbReference type="PRINTS" id="PR00368">
    <property type="entry name" value="FADPNR"/>
</dbReference>
<dbReference type="GO" id="GO:0016491">
    <property type="term" value="F:oxidoreductase activity"/>
    <property type="evidence" value="ECO:0007669"/>
    <property type="project" value="UniProtKB-KW"/>
</dbReference>
<proteinExistence type="predicted"/>
<dbReference type="Pfam" id="PF07992">
    <property type="entry name" value="Pyr_redox_2"/>
    <property type="match status" value="1"/>
</dbReference>
<evidence type="ECO:0000259" key="3">
    <source>
        <dbReference type="Pfam" id="PF07992"/>
    </source>
</evidence>
<protein>
    <recommendedName>
        <fullName evidence="6">FAD-dependent oxidoreductase</fullName>
    </recommendedName>
</protein>
<dbReference type="Gene3D" id="3.50.50.60">
    <property type="entry name" value="FAD/NAD(P)-binding domain"/>
    <property type="match status" value="2"/>
</dbReference>
<dbReference type="Pfam" id="PF04324">
    <property type="entry name" value="Fer2_BFD"/>
    <property type="match status" value="1"/>
</dbReference>
<gene>
    <name evidence="4" type="ORF">DFH01_10775</name>
</gene>
<dbReference type="SUPFAM" id="SSF54292">
    <property type="entry name" value="2Fe-2S ferredoxin-like"/>
    <property type="match status" value="1"/>
</dbReference>
<evidence type="ECO:0008006" key="6">
    <source>
        <dbReference type="Google" id="ProtNLM"/>
    </source>
</evidence>
<comment type="caution">
    <text evidence="4">The sequence shown here is derived from an EMBL/GenBank/DDBJ whole genome shotgun (WGS) entry which is preliminary data.</text>
</comment>
<dbReference type="AlphaFoldDB" id="A0A317FE11"/>
<reference evidence="5" key="1">
    <citation type="submission" date="2018-05" db="EMBL/GenBank/DDBJ databases">
        <authorList>
            <person name="Du Z."/>
            <person name="Wang X."/>
        </authorList>
    </citation>
    <scope>NUCLEOTIDE SEQUENCE [LARGE SCALE GENOMIC DNA]</scope>
    <source>
        <strain evidence="5">CQN31</strain>
    </source>
</reference>
<name>A0A317FE11_9PROT</name>
<dbReference type="InterPro" id="IPR007419">
    <property type="entry name" value="BFD-like_2Fe2S-bd_dom"/>
</dbReference>
<dbReference type="InterPro" id="IPR036010">
    <property type="entry name" value="2Fe-2S_ferredoxin-like_sf"/>
</dbReference>